<evidence type="ECO:0000313" key="2">
    <source>
        <dbReference type="EMBL" id="WXL26339.1"/>
    </source>
</evidence>
<dbReference type="Pfam" id="PF03929">
    <property type="entry name" value="PepSY_TM"/>
    <property type="match status" value="1"/>
</dbReference>
<keyword evidence="1" id="KW-0812">Transmembrane</keyword>
<feature type="transmembrane region" description="Helical" evidence="1">
    <location>
        <begin position="12"/>
        <end position="36"/>
    </location>
</feature>
<evidence type="ECO:0000313" key="3">
    <source>
        <dbReference type="Proteomes" id="UP001476583"/>
    </source>
</evidence>
<feature type="transmembrane region" description="Helical" evidence="1">
    <location>
        <begin position="192"/>
        <end position="224"/>
    </location>
</feature>
<protein>
    <submittedName>
        <fullName evidence="2">PepSY-associated TM helix domain-containing protein</fullName>
    </submittedName>
</protein>
<proteinExistence type="predicted"/>
<evidence type="ECO:0000256" key="1">
    <source>
        <dbReference type="SAM" id="Phobius"/>
    </source>
</evidence>
<dbReference type="PANTHER" id="PTHR34219:SF3">
    <property type="entry name" value="BLL7967 PROTEIN"/>
    <property type="match status" value="1"/>
</dbReference>
<gene>
    <name evidence="2" type="ORF">WG219_02295</name>
</gene>
<feature type="transmembrane region" description="Helical" evidence="1">
    <location>
        <begin position="147"/>
        <end position="171"/>
    </location>
</feature>
<dbReference type="Proteomes" id="UP001476583">
    <property type="component" value="Chromosome"/>
</dbReference>
<feature type="transmembrane region" description="Helical" evidence="1">
    <location>
        <begin position="338"/>
        <end position="359"/>
    </location>
</feature>
<keyword evidence="3" id="KW-1185">Reference proteome</keyword>
<dbReference type="PANTHER" id="PTHR34219">
    <property type="entry name" value="IRON-REGULATED INNER MEMBRANE PROTEIN-RELATED"/>
    <property type="match status" value="1"/>
</dbReference>
<keyword evidence="1" id="KW-1133">Transmembrane helix</keyword>
<dbReference type="EMBL" id="CP148074">
    <property type="protein sequence ID" value="WXL26339.1"/>
    <property type="molecule type" value="Genomic_DNA"/>
</dbReference>
<reference evidence="2 3" key="1">
    <citation type="submission" date="2024-03" db="EMBL/GenBank/DDBJ databases">
        <title>Complete genome of BD2.</title>
        <authorList>
            <person name="Cao G."/>
        </authorList>
    </citation>
    <scope>NUCLEOTIDE SEQUENCE [LARGE SCALE GENOMIC DNA]</scope>
    <source>
        <strain evidence="2 3">BD2</strain>
    </source>
</reference>
<keyword evidence="1" id="KW-0472">Membrane</keyword>
<sequence length="376" mass="41907">MKSTTIRRWSFIHTWSSLICTLFLLMLALTGLPLIFHHELEHLLGEAPELRDMPADTPHLSLQQLVEAAERHRPGEVVQYFGYDEDERNGVIAITAATAGNEPNSSHTFMLDARSGEAVAMPAANGGVLMFILRLHVDMFAELPGKLLLAFMGVLFVVAIISGVVLYAPFMRRLKFAEVRHDKSPRTRWLDLHNLIGIVTLTWALVVGVTGVISACADLVISAWRNESLAAMVEPYRNAPPLTERAPVNDVLLIAAKAAPGMQPDFIAFPGTRFSSEHHYSVFMKGSTHLTAHLWTPVLIDAKTLEVTAIGQRPWYMDALSMSQPLHFGDYGGRPMQILWAVLDVLTIIVLGSGLYLWWVRQRASNRRQPRMEAAQ</sequence>
<accession>A0ABZ2RH45</accession>
<organism evidence="2 3">
    <name type="scientific">Ectopseudomonas mendocina</name>
    <name type="common">Pseudomonas mendocina</name>
    <dbReference type="NCBI Taxonomy" id="300"/>
    <lineage>
        <taxon>Bacteria</taxon>
        <taxon>Pseudomonadati</taxon>
        <taxon>Pseudomonadota</taxon>
        <taxon>Gammaproteobacteria</taxon>
        <taxon>Pseudomonadales</taxon>
        <taxon>Pseudomonadaceae</taxon>
        <taxon>Ectopseudomonas</taxon>
    </lineage>
</organism>
<name>A0ABZ2RH45_ECTME</name>
<dbReference type="InterPro" id="IPR005625">
    <property type="entry name" value="PepSY-ass_TM"/>
</dbReference>